<gene>
    <name evidence="1" type="ORF">BSTOLATCC_MIC5164</name>
</gene>
<organism evidence="1 2">
    <name type="scientific">Blepharisma stoltei</name>
    <dbReference type="NCBI Taxonomy" id="1481888"/>
    <lineage>
        <taxon>Eukaryota</taxon>
        <taxon>Sar</taxon>
        <taxon>Alveolata</taxon>
        <taxon>Ciliophora</taxon>
        <taxon>Postciliodesmatophora</taxon>
        <taxon>Heterotrichea</taxon>
        <taxon>Heterotrichida</taxon>
        <taxon>Blepharismidae</taxon>
        <taxon>Blepharisma</taxon>
    </lineage>
</organism>
<dbReference type="EMBL" id="CAJZBQ010000005">
    <property type="protein sequence ID" value="CAG9311904.1"/>
    <property type="molecule type" value="Genomic_DNA"/>
</dbReference>
<sequence length="750" mass="87604">MAESHFSKITAHLSLLKSAQMKRRARLPSSDSNLKLQLSLKAIPNKTYTNLDLLEEGKNLKRSVPRSRKSFSQSAQKIWLSKPKSGLEVQRIRERNLIQKYSKSADISPRSVIQSGVFSFKTLSVLLEHCRLNINVPDTLIFGYGFESPSLIYTDFDGSLKIKTSLVASQIYTIIRIFEAHRKSNLISPLAIMKTPDSHYDRIFMKANEIKYELKDAYKHEAVIQRYILPKGRKAFKIRIMWSLKELKIFTITNKDRLDGKKEYNALDSVYYVCSPKEAYKRYGREGIPLTNHTKIVQKKYEDTKEPSNSEKIEIQVIRTPEKSSRHSPVLIKKSLQDSYLMPLDKFFAKEKGLMGKLVEMGSFDDTFRSATYSEDLNKKSPLRLARSVSKNETDYSGMDTENMSNSSFAVLRKQKTQHQIAEDFEEYLSSSKSYPGLSLKALYHELNYGKQFDAYKNEEILVDERALSNYYINKLRNMYCTESDIPEKTIIYEIKMNQSYADAVRQLHEIREHINKVILAKENLKLSELVLDFSEDRDKKFYFLKIFTYKCTQLQNESASFVYSKNPKFFCPGEYCGIRKKFSRTSENSTKVASIVEKQEKGKMILRKSLLIDKLKDTNNITELLNPRLYEGVMVCNNCYKAYTEKEKLDYEKNLKEAMEARNKRMLDNKIEKLLDEEKPLEKLKEMKRTNKYCEFNNSISYYKKNSPNSSLNTGHRKQSSMFANMREMYFRAKKEEIEDIINNDFEVY</sequence>
<name>A0AAU9IJC9_9CILI</name>
<accession>A0AAU9IJC9</accession>
<dbReference type="AlphaFoldDB" id="A0AAU9IJC9"/>
<dbReference type="Proteomes" id="UP001162131">
    <property type="component" value="Unassembled WGS sequence"/>
</dbReference>
<evidence type="ECO:0000313" key="1">
    <source>
        <dbReference type="EMBL" id="CAG9311904.1"/>
    </source>
</evidence>
<proteinExistence type="predicted"/>
<evidence type="ECO:0000313" key="2">
    <source>
        <dbReference type="Proteomes" id="UP001162131"/>
    </source>
</evidence>
<keyword evidence="2" id="KW-1185">Reference proteome</keyword>
<reference evidence="1" key="1">
    <citation type="submission" date="2021-09" db="EMBL/GenBank/DDBJ databases">
        <authorList>
            <consortium name="AG Swart"/>
            <person name="Singh M."/>
            <person name="Singh A."/>
            <person name="Seah K."/>
            <person name="Emmerich C."/>
        </authorList>
    </citation>
    <scope>NUCLEOTIDE SEQUENCE</scope>
    <source>
        <strain evidence="1">ATCC30299</strain>
    </source>
</reference>
<comment type="caution">
    <text evidence="1">The sequence shown here is derived from an EMBL/GenBank/DDBJ whole genome shotgun (WGS) entry which is preliminary data.</text>
</comment>
<protein>
    <submittedName>
        <fullName evidence="1">Uncharacterized protein</fullName>
    </submittedName>
</protein>